<dbReference type="InterPro" id="IPR013975">
    <property type="entry name" value="Tscrpt_reg_BetR_N"/>
</dbReference>
<dbReference type="EMBL" id="AZFE01000003">
    <property type="protein sequence ID" value="KRL57739.1"/>
    <property type="molecule type" value="Genomic_DNA"/>
</dbReference>
<feature type="domain" description="Transcription regulator BetR N-terminal" evidence="1">
    <location>
        <begin position="9"/>
        <end position="53"/>
    </location>
</feature>
<dbReference type="AlphaFoldDB" id="A0A0R1RX87"/>
<protein>
    <recommendedName>
        <fullName evidence="1">Transcription regulator BetR N-terminal domain-containing protein</fullName>
    </recommendedName>
</protein>
<dbReference type="InterPro" id="IPR010982">
    <property type="entry name" value="Lambda_DNA-bd_dom_sf"/>
</dbReference>
<name>A0A0R1RX87_9LACO</name>
<keyword evidence="3" id="KW-1185">Reference proteome</keyword>
<sequence length="55" mass="6260">MNKIRQIDVAKAIGKNISTTNRKLNGRSEFTVSEIKLINQQLGIPYEVLLDYNPN</sequence>
<evidence type="ECO:0000259" key="1">
    <source>
        <dbReference type="Pfam" id="PF08667"/>
    </source>
</evidence>
<dbReference type="Proteomes" id="UP000051697">
    <property type="component" value="Unassembled WGS sequence"/>
</dbReference>
<organism evidence="2 3">
    <name type="scientific">Paucilactobacillus oligofermentans DSM 15707 = LMG 22743</name>
    <dbReference type="NCBI Taxonomy" id="1423778"/>
    <lineage>
        <taxon>Bacteria</taxon>
        <taxon>Bacillati</taxon>
        <taxon>Bacillota</taxon>
        <taxon>Bacilli</taxon>
        <taxon>Lactobacillales</taxon>
        <taxon>Lactobacillaceae</taxon>
        <taxon>Paucilactobacillus</taxon>
    </lineage>
</organism>
<evidence type="ECO:0000313" key="3">
    <source>
        <dbReference type="Proteomes" id="UP000051697"/>
    </source>
</evidence>
<accession>A0A0R1RX87</accession>
<evidence type="ECO:0000313" key="2">
    <source>
        <dbReference type="EMBL" id="KRL57739.1"/>
    </source>
</evidence>
<proteinExistence type="predicted"/>
<dbReference type="SUPFAM" id="SSF47413">
    <property type="entry name" value="lambda repressor-like DNA-binding domains"/>
    <property type="match status" value="1"/>
</dbReference>
<dbReference type="Pfam" id="PF08667">
    <property type="entry name" value="BetR"/>
    <property type="match status" value="1"/>
</dbReference>
<gene>
    <name evidence="2" type="ORF">FC70_GL000210</name>
</gene>
<dbReference type="GO" id="GO:0003677">
    <property type="term" value="F:DNA binding"/>
    <property type="evidence" value="ECO:0007669"/>
    <property type="project" value="InterPro"/>
</dbReference>
<comment type="caution">
    <text evidence="2">The sequence shown here is derived from an EMBL/GenBank/DDBJ whole genome shotgun (WGS) entry which is preliminary data.</text>
</comment>
<reference evidence="2 3" key="1">
    <citation type="journal article" date="2015" name="Genome Announc.">
        <title>Expanding the biotechnology potential of lactobacilli through comparative genomics of 213 strains and associated genera.</title>
        <authorList>
            <person name="Sun Z."/>
            <person name="Harris H.M."/>
            <person name="McCann A."/>
            <person name="Guo C."/>
            <person name="Argimon S."/>
            <person name="Zhang W."/>
            <person name="Yang X."/>
            <person name="Jeffery I.B."/>
            <person name="Cooney J.C."/>
            <person name="Kagawa T.F."/>
            <person name="Liu W."/>
            <person name="Song Y."/>
            <person name="Salvetti E."/>
            <person name="Wrobel A."/>
            <person name="Rasinkangas P."/>
            <person name="Parkhill J."/>
            <person name="Rea M.C."/>
            <person name="O'Sullivan O."/>
            <person name="Ritari J."/>
            <person name="Douillard F.P."/>
            <person name="Paul Ross R."/>
            <person name="Yang R."/>
            <person name="Briner A.E."/>
            <person name="Felis G.E."/>
            <person name="de Vos W.M."/>
            <person name="Barrangou R."/>
            <person name="Klaenhammer T.R."/>
            <person name="Caufield P.W."/>
            <person name="Cui Y."/>
            <person name="Zhang H."/>
            <person name="O'Toole P.W."/>
        </authorList>
    </citation>
    <scope>NUCLEOTIDE SEQUENCE [LARGE SCALE GENOMIC DNA]</scope>
    <source>
        <strain evidence="2 3">DSM 15707</strain>
    </source>
</reference>
<dbReference type="PATRIC" id="fig|1423778.4.peg.227"/>